<keyword evidence="1" id="KW-0812">Transmembrane</keyword>
<proteinExistence type="predicted"/>
<dbReference type="RefSeq" id="WP_094530844.1">
    <property type="nucleotide sequence ID" value="NZ_NHPJ01000059.1"/>
</dbReference>
<name>A0A256IM08_9EURY</name>
<dbReference type="Pfam" id="PF26439">
    <property type="entry name" value="DUF8120"/>
    <property type="match status" value="1"/>
</dbReference>
<keyword evidence="1" id="KW-0472">Membrane</keyword>
<evidence type="ECO:0000259" key="2">
    <source>
        <dbReference type="Pfam" id="PF26439"/>
    </source>
</evidence>
<accession>A0A256IM08</accession>
<feature type="transmembrane region" description="Helical" evidence="1">
    <location>
        <begin position="44"/>
        <end position="62"/>
    </location>
</feature>
<keyword evidence="1" id="KW-1133">Transmembrane helix</keyword>
<evidence type="ECO:0000313" key="4">
    <source>
        <dbReference type="Proteomes" id="UP000216308"/>
    </source>
</evidence>
<comment type="caution">
    <text evidence="3">The sequence shown here is derived from an EMBL/GenBank/DDBJ whole genome shotgun (WGS) entry which is preliminary data.</text>
</comment>
<reference evidence="3 4" key="1">
    <citation type="journal article" date="2014" name="Front. Microbiol.">
        <title>Population and genomic analysis of the genus Halorubrum.</title>
        <authorList>
            <person name="Fullmer M.S."/>
            <person name="Soucy S.M."/>
            <person name="Swithers K.S."/>
            <person name="Makkay A.M."/>
            <person name="Wheeler R."/>
            <person name="Ventosa A."/>
            <person name="Gogarten J.P."/>
            <person name="Papke R.T."/>
        </authorList>
    </citation>
    <scope>NUCLEOTIDE SEQUENCE [LARGE SCALE GENOMIC DNA]</scope>
    <source>
        <strain evidence="3 4">Cb34</strain>
    </source>
</reference>
<organism evidence="3 4">
    <name type="scientific">Halorubrum halodurans</name>
    <dbReference type="NCBI Taxonomy" id="1383851"/>
    <lineage>
        <taxon>Archaea</taxon>
        <taxon>Methanobacteriati</taxon>
        <taxon>Methanobacteriota</taxon>
        <taxon>Stenosarchaea group</taxon>
        <taxon>Halobacteria</taxon>
        <taxon>Halobacteriales</taxon>
        <taxon>Haloferacaceae</taxon>
        <taxon>Halorubrum</taxon>
    </lineage>
</organism>
<feature type="domain" description="DUF8120" evidence="2">
    <location>
        <begin position="5"/>
        <end position="65"/>
    </location>
</feature>
<protein>
    <recommendedName>
        <fullName evidence="2">DUF8120 domain-containing protein</fullName>
    </recommendedName>
</protein>
<keyword evidence="4" id="KW-1185">Reference proteome</keyword>
<dbReference type="AlphaFoldDB" id="A0A256IM08"/>
<sequence>MTDSDAFRLAELSPRRYRWADRATKLAGVGLIAAGLDAGGGTPAGVAFAALGVALGLATVLIDKHD</sequence>
<dbReference type="EMBL" id="NHPJ01000059">
    <property type="protein sequence ID" value="OYR57579.1"/>
    <property type="molecule type" value="Genomic_DNA"/>
</dbReference>
<dbReference type="InterPro" id="IPR058433">
    <property type="entry name" value="DUF8120"/>
</dbReference>
<gene>
    <name evidence="3" type="ORF">DJ70_05320</name>
</gene>
<evidence type="ECO:0000256" key="1">
    <source>
        <dbReference type="SAM" id="Phobius"/>
    </source>
</evidence>
<evidence type="ECO:0000313" key="3">
    <source>
        <dbReference type="EMBL" id="OYR57579.1"/>
    </source>
</evidence>
<dbReference type="Proteomes" id="UP000216308">
    <property type="component" value="Unassembled WGS sequence"/>
</dbReference>